<dbReference type="GO" id="GO:0008911">
    <property type="term" value="F:lactaldehyde dehydrogenase (NAD+) activity"/>
    <property type="evidence" value="ECO:0007669"/>
    <property type="project" value="TreeGrafter"/>
</dbReference>
<keyword evidence="2" id="KW-0560">Oxidoreductase</keyword>
<evidence type="ECO:0000256" key="6">
    <source>
        <dbReference type="ARBA" id="ARBA00042646"/>
    </source>
</evidence>
<reference evidence="12" key="3">
    <citation type="submission" date="2023-07" db="EMBL/GenBank/DDBJ databases">
        <title>An improved reference 1 genome and first organelle genomes of Quercus suber.</title>
        <authorList>
            <consortium name="Genosuber Consortium"/>
            <person name="Usie A."/>
            <person name="Serra O."/>
            <person name="Barros P."/>
        </authorList>
    </citation>
    <scope>NUCLEOTIDE SEQUENCE</scope>
    <source>
        <strain evidence="12">HL8</strain>
        <tissue evidence="12">Leaves</tissue>
    </source>
</reference>
<organism evidence="12">
    <name type="scientific">Quercus suber</name>
    <name type="common">Cork oak</name>
    <dbReference type="NCBI Taxonomy" id="58331"/>
    <lineage>
        <taxon>Eukaryota</taxon>
        <taxon>Viridiplantae</taxon>
        <taxon>Streptophyta</taxon>
        <taxon>Embryophyta</taxon>
        <taxon>Tracheophyta</taxon>
        <taxon>Spermatophyta</taxon>
        <taxon>Magnoliopsida</taxon>
        <taxon>eudicotyledons</taxon>
        <taxon>Gunneridae</taxon>
        <taxon>Pentapetalae</taxon>
        <taxon>rosids</taxon>
        <taxon>fabids</taxon>
        <taxon>Fagales</taxon>
        <taxon>Fagaceae</taxon>
        <taxon>Quercus</taxon>
    </lineage>
</organism>
<dbReference type="AlphaFoldDB" id="A0AAW0M4Z6"/>
<evidence type="ECO:0000256" key="1">
    <source>
        <dbReference type="ARBA" id="ARBA00009986"/>
    </source>
</evidence>
<reference evidence="12" key="2">
    <citation type="journal article" date="2018" name="Sci. Data">
        <title>The draft genome sequence of cork oak.</title>
        <authorList>
            <person name="Ramos A.M."/>
            <person name="Usie A."/>
            <person name="Barbosa P."/>
            <person name="Barros P.M."/>
            <person name="Capote T."/>
            <person name="Chaves I."/>
            <person name="Simoes F."/>
            <person name="Abreu I."/>
            <person name="Carrasquinho I."/>
            <person name="Faro C."/>
            <person name="Guimaraes J.B."/>
            <person name="Mendonca D."/>
            <person name="Nobrega F."/>
            <person name="Rodrigues L."/>
            <person name="Saibo N.J.M."/>
            <person name="Varela M.C."/>
            <person name="Egas C."/>
            <person name="Matos J."/>
            <person name="Miguel C.M."/>
            <person name="Oliveira M.M."/>
            <person name="Ricardo C.P."/>
            <person name="Goncalves S."/>
        </authorList>
    </citation>
    <scope>NUCLEOTIDE SEQUENCE [LARGE SCALE GENOMIC DNA]</scope>
    <source>
        <strain evidence="12">HL8</strain>
    </source>
</reference>
<evidence type="ECO:0000256" key="7">
    <source>
        <dbReference type="ARBA" id="ARBA00043052"/>
    </source>
</evidence>
<comment type="similarity">
    <text evidence="1">Belongs to the aldehyde dehydrogenase family.</text>
</comment>
<dbReference type="EC" id="1.2.1.9" evidence="3"/>
<evidence type="ECO:0000256" key="5">
    <source>
        <dbReference type="ARBA" id="ARBA00042470"/>
    </source>
</evidence>
<reference evidence="12" key="1">
    <citation type="submission" date="2017-12" db="EMBL/GenBank/DDBJ databases">
        <authorList>
            <person name="Barbosa P."/>
            <person name="Usie A."/>
            <person name="Ramos A.M."/>
        </authorList>
    </citation>
    <scope>NUCLEOTIDE SEQUENCE</scope>
    <source>
        <strain evidence="12">HL8</strain>
        <tissue evidence="12">Leaves</tissue>
    </source>
</reference>
<feature type="region of interest" description="Disordered" evidence="9">
    <location>
        <begin position="1"/>
        <end position="24"/>
    </location>
</feature>
<evidence type="ECO:0000313" key="12">
    <source>
        <dbReference type="EMBL" id="KAK7858251.1"/>
    </source>
</evidence>
<protein>
    <recommendedName>
        <fullName evidence="4">NADP-dependent glyceraldehyde-3-phosphate dehydrogenase</fullName>
        <ecNumber evidence="3">1.2.1.9</ecNumber>
    </recommendedName>
    <alternativeName>
        <fullName evidence="5">Glyceraldehyde-3-phosphate dehydrogenase [NADP(+)]</fullName>
    </alternativeName>
    <alternativeName>
        <fullName evidence="6">Non-phosphorylating glyceraldehyde 3-phosphate dehydrogenase</fullName>
    </alternativeName>
    <alternativeName>
        <fullName evidence="7">Triosephosphate dehydrogenase</fullName>
    </alternativeName>
</protein>
<name>A0AAW0M4Z6_QUESU</name>
<sequence>METDADTDVTWFQPTPNPRPSPPPQAQPFWLLRLLLLRKTTNASKSKSGMPFLFGLGILWSITVPSVGTTSWISICIECQENQASATSKECTVAWGSSSSFWIMDLLPLSPSNHMQYFNTFLSIPLGVVLAIPPFNYPVSLAVSKIAPALIAGNSIVLKPPTQSYGSVQENVQNLPYARLRNVDLVSSCCLHTDDGYRGRSMFGDVRSHRWAGLASTAALLDGFHCHTYYCMGDSTSLPCSHVDQMVPVCSWDHWVWPLLLLYDLVSMLMSIPWSVLLSFRGSDILAR</sequence>
<dbReference type="PANTHER" id="PTHR42991">
    <property type="entry name" value="ALDEHYDE DEHYDROGENASE"/>
    <property type="match status" value="1"/>
</dbReference>
<evidence type="ECO:0000259" key="11">
    <source>
        <dbReference type="Pfam" id="PF00171"/>
    </source>
</evidence>
<feature type="transmembrane region" description="Helical" evidence="10">
    <location>
        <begin position="255"/>
        <end position="280"/>
    </location>
</feature>
<dbReference type="InterPro" id="IPR051020">
    <property type="entry name" value="ALDH-related_metabolic_enz"/>
</dbReference>
<dbReference type="Pfam" id="PF00171">
    <property type="entry name" value="Aldedh"/>
    <property type="match status" value="1"/>
</dbReference>
<dbReference type="InterPro" id="IPR016161">
    <property type="entry name" value="Ald_DH/histidinol_DH"/>
</dbReference>
<gene>
    <name evidence="12" type="primary">GAPN_0</name>
    <name evidence="12" type="ORF">CFP56_013858</name>
</gene>
<feature type="domain" description="Aldehyde dehydrogenase" evidence="11">
    <location>
        <begin position="115"/>
        <end position="167"/>
    </location>
</feature>
<feature type="compositionally biased region" description="Pro residues" evidence="9">
    <location>
        <begin position="15"/>
        <end position="24"/>
    </location>
</feature>
<dbReference type="GO" id="GO:0008886">
    <property type="term" value="F:glyceraldehyde-3-phosphate dehydrogenase (NADP+) (non-phosphorylating) activity"/>
    <property type="evidence" value="ECO:0007669"/>
    <property type="project" value="UniProtKB-EC"/>
</dbReference>
<evidence type="ECO:0000256" key="4">
    <source>
        <dbReference type="ARBA" id="ARBA00040853"/>
    </source>
</evidence>
<comment type="caution">
    <text evidence="12">The sequence shown here is derived from an EMBL/GenBank/DDBJ whole genome shotgun (WGS) entry which is preliminary data.</text>
</comment>
<dbReference type="InterPro" id="IPR015590">
    <property type="entry name" value="Aldehyde_DH_dom"/>
</dbReference>
<accession>A0AAW0M4Z6</accession>
<feature type="transmembrane region" description="Helical" evidence="10">
    <location>
        <begin position="52"/>
        <end position="75"/>
    </location>
</feature>
<evidence type="ECO:0000256" key="9">
    <source>
        <dbReference type="SAM" id="MobiDB-lite"/>
    </source>
</evidence>
<proteinExistence type="inferred from homology"/>
<dbReference type="PANTHER" id="PTHR42991:SF1">
    <property type="entry name" value="ALDEHYDE DEHYDROGENASE"/>
    <property type="match status" value="1"/>
</dbReference>
<keyword evidence="10" id="KW-0812">Transmembrane</keyword>
<keyword evidence="10" id="KW-1133">Transmembrane helix</keyword>
<evidence type="ECO:0000256" key="2">
    <source>
        <dbReference type="ARBA" id="ARBA00023002"/>
    </source>
</evidence>
<dbReference type="Gene3D" id="3.40.605.10">
    <property type="entry name" value="Aldehyde Dehydrogenase, Chain A, domain 1"/>
    <property type="match status" value="1"/>
</dbReference>
<evidence type="ECO:0000256" key="8">
    <source>
        <dbReference type="ARBA" id="ARBA00049186"/>
    </source>
</evidence>
<dbReference type="EMBL" id="PKMF04000021">
    <property type="protein sequence ID" value="KAK7858251.1"/>
    <property type="molecule type" value="Genomic_DNA"/>
</dbReference>
<dbReference type="InterPro" id="IPR016162">
    <property type="entry name" value="Ald_DH_N"/>
</dbReference>
<evidence type="ECO:0000256" key="3">
    <source>
        <dbReference type="ARBA" id="ARBA00038980"/>
    </source>
</evidence>
<keyword evidence="10" id="KW-0472">Membrane</keyword>
<evidence type="ECO:0000256" key="10">
    <source>
        <dbReference type="SAM" id="Phobius"/>
    </source>
</evidence>
<comment type="catalytic activity">
    <reaction evidence="8">
        <text>D-glyceraldehyde 3-phosphate + NADP(+) + H2O = (2R)-3-phosphoglycerate + NADPH + 2 H(+)</text>
        <dbReference type="Rhea" id="RHEA:14669"/>
        <dbReference type="ChEBI" id="CHEBI:15377"/>
        <dbReference type="ChEBI" id="CHEBI:15378"/>
        <dbReference type="ChEBI" id="CHEBI:57783"/>
        <dbReference type="ChEBI" id="CHEBI:58272"/>
        <dbReference type="ChEBI" id="CHEBI:58349"/>
        <dbReference type="ChEBI" id="CHEBI:59776"/>
        <dbReference type="EC" id="1.2.1.9"/>
    </reaction>
</comment>
<dbReference type="SUPFAM" id="SSF53720">
    <property type="entry name" value="ALDH-like"/>
    <property type="match status" value="1"/>
</dbReference>